<dbReference type="Proteomes" id="UP001362999">
    <property type="component" value="Unassembled WGS sequence"/>
</dbReference>
<protein>
    <submittedName>
        <fullName evidence="2">Uncharacterized protein</fullName>
    </submittedName>
</protein>
<sequence>MAVSVLQPFHSFPESSRKRTTSFSSPPNPKRLHRTESFLDLSFAVATPQPPTTNQVPYHRTLRFYKESREKRKALLRREPPRLDAPLPTPPTPHTTTFRVTRKKAVPAPPPPPPTPTRTLAPSPLVCRTARTALTPTPPMRAPFPSRSRAPTLAPTKPRPKQADLHRRAVTACMRASPSGAKILGMGARLAVSMMSAMSATLELEQLCSDDDDDASSDAESLLDEEMDMDVDLELELDDEDVDAVGEDDDGEDGEPLQMQMRRGHDQGRLISPACASDLPAPPTSPVQAPQPIVLSASWIVVGGESPKEKEKEDWEMVGVVEL</sequence>
<proteinExistence type="predicted"/>
<comment type="caution">
    <text evidence="2">The sequence shown here is derived from an EMBL/GenBank/DDBJ whole genome shotgun (WGS) entry which is preliminary data.</text>
</comment>
<evidence type="ECO:0000313" key="3">
    <source>
        <dbReference type="Proteomes" id="UP001362999"/>
    </source>
</evidence>
<feature type="region of interest" description="Disordered" evidence="1">
    <location>
        <begin position="263"/>
        <end position="290"/>
    </location>
</feature>
<feature type="region of interest" description="Disordered" evidence="1">
    <location>
        <begin position="1"/>
        <end position="33"/>
    </location>
</feature>
<feature type="region of interest" description="Disordered" evidence="1">
    <location>
        <begin position="135"/>
        <end position="165"/>
    </location>
</feature>
<dbReference type="EMBL" id="JAWWNJ010000023">
    <property type="protein sequence ID" value="KAK7032771.1"/>
    <property type="molecule type" value="Genomic_DNA"/>
</dbReference>
<organism evidence="2 3">
    <name type="scientific">Favolaschia claudopus</name>
    <dbReference type="NCBI Taxonomy" id="2862362"/>
    <lineage>
        <taxon>Eukaryota</taxon>
        <taxon>Fungi</taxon>
        <taxon>Dikarya</taxon>
        <taxon>Basidiomycota</taxon>
        <taxon>Agaricomycotina</taxon>
        <taxon>Agaricomycetes</taxon>
        <taxon>Agaricomycetidae</taxon>
        <taxon>Agaricales</taxon>
        <taxon>Marasmiineae</taxon>
        <taxon>Mycenaceae</taxon>
        <taxon>Favolaschia</taxon>
    </lineage>
</organism>
<accession>A0AAW0C220</accession>
<gene>
    <name evidence="2" type="ORF">R3P38DRAFT_770634</name>
</gene>
<keyword evidence="3" id="KW-1185">Reference proteome</keyword>
<feature type="compositionally biased region" description="Pro residues" evidence="1">
    <location>
        <begin position="107"/>
        <end position="116"/>
    </location>
</feature>
<evidence type="ECO:0000313" key="2">
    <source>
        <dbReference type="EMBL" id="KAK7032771.1"/>
    </source>
</evidence>
<feature type="region of interest" description="Disordered" evidence="1">
    <location>
        <begin position="76"/>
        <end position="122"/>
    </location>
</feature>
<dbReference type="AlphaFoldDB" id="A0AAW0C220"/>
<evidence type="ECO:0000256" key="1">
    <source>
        <dbReference type="SAM" id="MobiDB-lite"/>
    </source>
</evidence>
<reference evidence="2 3" key="1">
    <citation type="journal article" date="2024" name="J Genomics">
        <title>Draft genome sequencing and assembly of Favolaschia claudopus CIRM-BRFM 2984 isolated from oak limbs.</title>
        <authorList>
            <person name="Navarro D."/>
            <person name="Drula E."/>
            <person name="Chaduli D."/>
            <person name="Cazenave R."/>
            <person name="Ahrendt S."/>
            <person name="Wang J."/>
            <person name="Lipzen A."/>
            <person name="Daum C."/>
            <person name="Barry K."/>
            <person name="Grigoriev I.V."/>
            <person name="Favel A."/>
            <person name="Rosso M.N."/>
            <person name="Martin F."/>
        </authorList>
    </citation>
    <scope>NUCLEOTIDE SEQUENCE [LARGE SCALE GENOMIC DNA]</scope>
    <source>
        <strain evidence="2 3">CIRM-BRFM 2984</strain>
    </source>
</reference>
<name>A0AAW0C220_9AGAR</name>